<name>A0AAV0LZS1_9ROSI</name>
<evidence type="ECO:0000256" key="3">
    <source>
        <dbReference type="ARBA" id="ARBA00023295"/>
    </source>
</evidence>
<dbReference type="PANTHER" id="PTHR10353:SF175">
    <property type="entry name" value="BETA-GLUCOSIDASE 18-LIKE ISOFORM X1"/>
    <property type="match status" value="1"/>
</dbReference>
<protein>
    <recommendedName>
        <fullName evidence="8">Beta-glucosidase 18-like</fullName>
    </recommendedName>
</protein>
<dbReference type="PANTHER" id="PTHR10353">
    <property type="entry name" value="GLYCOSYL HYDROLASE"/>
    <property type="match status" value="1"/>
</dbReference>
<comment type="caution">
    <text evidence="6">The sequence shown here is derived from an EMBL/GenBank/DDBJ whole genome shotgun (WGS) entry which is preliminary data.</text>
</comment>
<reference evidence="6" key="1">
    <citation type="submission" date="2022-08" db="EMBL/GenBank/DDBJ databases">
        <authorList>
            <person name="Gutierrez-Valencia J."/>
        </authorList>
    </citation>
    <scope>NUCLEOTIDE SEQUENCE</scope>
</reference>
<dbReference type="EMBL" id="CAMGYJ010000006">
    <property type="protein sequence ID" value="CAI0439016.1"/>
    <property type="molecule type" value="Genomic_DNA"/>
</dbReference>
<organism evidence="6 7">
    <name type="scientific">Linum tenue</name>
    <dbReference type="NCBI Taxonomy" id="586396"/>
    <lineage>
        <taxon>Eukaryota</taxon>
        <taxon>Viridiplantae</taxon>
        <taxon>Streptophyta</taxon>
        <taxon>Embryophyta</taxon>
        <taxon>Tracheophyta</taxon>
        <taxon>Spermatophyta</taxon>
        <taxon>Magnoliopsida</taxon>
        <taxon>eudicotyledons</taxon>
        <taxon>Gunneridae</taxon>
        <taxon>Pentapetalae</taxon>
        <taxon>rosids</taxon>
        <taxon>fabids</taxon>
        <taxon>Malpighiales</taxon>
        <taxon>Linaceae</taxon>
        <taxon>Linum</taxon>
    </lineage>
</organism>
<gene>
    <name evidence="6" type="ORF">LITE_LOCUS25998</name>
</gene>
<dbReference type="FunFam" id="3.20.20.80:FF:000020">
    <property type="entry name" value="Beta-glucosidase 12"/>
    <property type="match status" value="1"/>
</dbReference>
<dbReference type="AlphaFoldDB" id="A0AAV0LZS1"/>
<feature type="signal peptide" evidence="5">
    <location>
        <begin position="1"/>
        <end position="29"/>
    </location>
</feature>
<sequence>MPETSRATTTHRRLLLFCFLSSVLCLVLSEPVEGEEAEDISRSHFPDGFLFGTTTSAYQIEGAYLEDGKGLNNWDVFSHVPGNIKENGNGDTADNHYHLFLEDIELMHSLGVDAYRFSISWTRILPRGRFGEVNPMGIMFYNRILDHLLLKGIEPFVTIHHHDIPQELAERYGGWLSPLMQEDFVHFARICFESFGHKVKYWVTINEANLFVEMAYIRGWYPPSHCSPPFGNCSAGNSNVEPLIALHNMILAHGKAVKIYRQEFQGKQGGSVGIVVHAMWYEPLRANNELDQQAVTRGLAFGVGWLLDPLVYGDYPSEMRLFLGDALPRFTVDEIDYVKGSIDYIGINHYLTLYAKDCLHSSCPPGGSDHAIRGYVYFTGDRDGVPIGQPTANPGFFVVPGGLEKTVNYMKQRYNNMPMYVTENGYAPPPDEAVQLQQILHDVKRINYHKSYLAAVASSIRDGADVRGYFAWSLMDNFEWVDGYTLRYGLYYVDRRTLKRIPKISALWYRDFLAHSSGNALGLAEYYGRLEQDLRVAGLEDL</sequence>
<evidence type="ECO:0000256" key="2">
    <source>
        <dbReference type="ARBA" id="ARBA00022801"/>
    </source>
</evidence>
<proteinExistence type="inferred from homology"/>
<dbReference type="PRINTS" id="PR00131">
    <property type="entry name" value="GLHYDRLASE1"/>
</dbReference>
<dbReference type="InterPro" id="IPR017853">
    <property type="entry name" value="GH"/>
</dbReference>
<dbReference type="InterPro" id="IPR001360">
    <property type="entry name" value="Glyco_hydro_1"/>
</dbReference>
<keyword evidence="5" id="KW-0732">Signal</keyword>
<dbReference type="GO" id="GO:0008422">
    <property type="term" value="F:beta-glucosidase activity"/>
    <property type="evidence" value="ECO:0007669"/>
    <property type="project" value="TreeGrafter"/>
</dbReference>
<evidence type="ECO:0000256" key="1">
    <source>
        <dbReference type="ARBA" id="ARBA00010838"/>
    </source>
</evidence>
<accession>A0AAV0LZS1</accession>
<evidence type="ECO:0000256" key="4">
    <source>
        <dbReference type="RuleBase" id="RU003690"/>
    </source>
</evidence>
<dbReference type="Gene3D" id="3.20.20.80">
    <property type="entry name" value="Glycosidases"/>
    <property type="match status" value="1"/>
</dbReference>
<comment type="similarity">
    <text evidence="1 4">Belongs to the glycosyl hydrolase 1 family.</text>
</comment>
<keyword evidence="3" id="KW-0326">Glycosidase</keyword>
<keyword evidence="7" id="KW-1185">Reference proteome</keyword>
<dbReference type="Proteomes" id="UP001154282">
    <property type="component" value="Unassembled WGS sequence"/>
</dbReference>
<dbReference type="SUPFAM" id="SSF51445">
    <property type="entry name" value="(Trans)glycosidases"/>
    <property type="match status" value="1"/>
</dbReference>
<dbReference type="InterPro" id="IPR033132">
    <property type="entry name" value="GH_1_N_CS"/>
</dbReference>
<evidence type="ECO:0000256" key="5">
    <source>
        <dbReference type="SAM" id="SignalP"/>
    </source>
</evidence>
<feature type="chain" id="PRO_5043494146" description="Beta-glucosidase 18-like" evidence="5">
    <location>
        <begin position="30"/>
        <end position="542"/>
    </location>
</feature>
<dbReference type="GO" id="GO:0005975">
    <property type="term" value="P:carbohydrate metabolic process"/>
    <property type="evidence" value="ECO:0007669"/>
    <property type="project" value="InterPro"/>
</dbReference>
<evidence type="ECO:0000313" key="7">
    <source>
        <dbReference type="Proteomes" id="UP001154282"/>
    </source>
</evidence>
<evidence type="ECO:0000313" key="6">
    <source>
        <dbReference type="EMBL" id="CAI0439016.1"/>
    </source>
</evidence>
<keyword evidence="2" id="KW-0378">Hydrolase</keyword>
<dbReference type="PROSITE" id="PS00653">
    <property type="entry name" value="GLYCOSYL_HYDROL_F1_2"/>
    <property type="match status" value="1"/>
</dbReference>
<evidence type="ECO:0008006" key="8">
    <source>
        <dbReference type="Google" id="ProtNLM"/>
    </source>
</evidence>
<dbReference type="Pfam" id="PF00232">
    <property type="entry name" value="Glyco_hydro_1"/>
    <property type="match status" value="1"/>
</dbReference>